<sequence>MTPAARFLFLRILATLIFLASGAAGMIYEISWSRQFGNVFGHTVYTSALVLSSFLGGMAIGYWLAGRYRGQWQPLMAYGILEIVAGTWTLIVPFLLHAAATTVIGSLEPGPLSSYVALRVIFSFLVLLPATVSLGATWPLMAAFLSPRNAPAPQWLSWGYATNTAGAMLGSVLATAFLLVNVGVTLSSYLAAGVSIACGLLAILVGFAGQTESGRENIDSQDLVGDPGKVMIRTADLSETIPLRWWLLVGFSGFSILALEVLYMRLFSLVFHNSTYTFGAVVTVFLLALALGSTIIGFLGNRLAPATLAAWSCGLGAVGIMLSIAIFKRWTNFQYFSEGTSFETYLLAAFKLVFWVVLPPITALGMILPLAWRAIEPKVARESQIAGLTAVSTIAGALGSLTASFLLPLLGLWGSFIALTALYLLLCFGMLIGRGAISQALAFAIVATVALEFNWSTMRKVNTLEPGETLLQRWESAYGWIDAIEFTDSRGFSSRTTRQNLHYGFGNSRTSVQRDYRQGHLPLLLHGKAQDVAFLGLGTGQTAAAAVPHEELKSIVVVELIPEAVLAARYLSETNRGLIDAPRVEIQVNDARRFLSGSGRQFDVIVSDLFVPWESHTGYLYTVEHYRASQRSLRPGGLFCQWLALYQMGPADFEAIANSMASVFPNVTLWWVRPNTNSPVLGLIGTEKPIVFAQTAAAQGWLEHNPHTGEHDTLLADEQAILSYYIGDWHPVRGAKLNTDEHPIVEFSAPIAHGNNRKLRGPPMQDYFERVLASLPQRGVDVTGVTGPARDHAWRLTQQRQLLGIEVASPPTKP</sequence>
<dbReference type="OrthoDB" id="5516475at2"/>
<evidence type="ECO:0000313" key="4">
    <source>
        <dbReference type="Proteomes" id="UP000315017"/>
    </source>
</evidence>
<evidence type="ECO:0000313" key="3">
    <source>
        <dbReference type="EMBL" id="QDU31820.1"/>
    </source>
</evidence>
<feature type="transmembrane region" description="Helical" evidence="2">
    <location>
        <begin position="347"/>
        <end position="372"/>
    </location>
</feature>
<dbReference type="KEGG" id="aagg:ETAA8_69800"/>
<accession>A0A517YNN3</accession>
<reference evidence="3 4" key="1">
    <citation type="submission" date="2019-02" db="EMBL/GenBank/DDBJ databases">
        <title>Deep-cultivation of Planctomycetes and their phenomic and genomic characterization uncovers novel biology.</title>
        <authorList>
            <person name="Wiegand S."/>
            <person name="Jogler M."/>
            <person name="Boedeker C."/>
            <person name="Pinto D."/>
            <person name="Vollmers J."/>
            <person name="Rivas-Marin E."/>
            <person name="Kohn T."/>
            <person name="Peeters S.H."/>
            <person name="Heuer A."/>
            <person name="Rast P."/>
            <person name="Oberbeckmann S."/>
            <person name="Bunk B."/>
            <person name="Jeske O."/>
            <person name="Meyerdierks A."/>
            <person name="Storesund J.E."/>
            <person name="Kallscheuer N."/>
            <person name="Luecker S."/>
            <person name="Lage O.M."/>
            <person name="Pohl T."/>
            <person name="Merkel B.J."/>
            <person name="Hornburger P."/>
            <person name="Mueller R.-W."/>
            <person name="Bruemmer F."/>
            <person name="Labrenz M."/>
            <person name="Spormann A.M."/>
            <person name="Op den Camp H."/>
            <person name="Overmann J."/>
            <person name="Amann R."/>
            <person name="Jetten M.S.M."/>
            <person name="Mascher T."/>
            <person name="Medema M.H."/>
            <person name="Devos D.P."/>
            <person name="Kaster A.-K."/>
            <person name="Ovreas L."/>
            <person name="Rohde M."/>
            <person name="Galperin M.Y."/>
            <person name="Jogler C."/>
        </authorList>
    </citation>
    <scope>NUCLEOTIDE SEQUENCE [LARGE SCALE GENOMIC DNA]</scope>
    <source>
        <strain evidence="3 4">ETA_A8</strain>
    </source>
</reference>
<dbReference type="EC" id="2.5.1.16" evidence="3"/>
<keyword evidence="3" id="KW-0808">Transferase</keyword>
<gene>
    <name evidence="3" type="primary">speE_2</name>
    <name evidence="3" type="ORF">ETAA8_69800</name>
</gene>
<feature type="transmembrane region" description="Helical" evidence="2">
    <location>
        <begin position="120"/>
        <end position="145"/>
    </location>
</feature>
<organism evidence="3 4">
    <name type="scientific">Anatilimnocola aggregata</name>
    <dbReference type="NCBI Taxonomy" id="2528021"/>
    <lineage>
        <taxon>Bacteria</taxon>
        <taxon>Pseudomonadati</taxon>
        <taxon>Planctomycetota</taxon>
        <taxon>Planctomycetia</taxon>
        <taxon>Pirellulales</taxon>
        <taxon>Pirellulaceae</taxon>
        <taxon>Anatilimnocola</taxon>
    </lineage>
</organism>
<feature type="transmembrane region" description="Helical" evidence="2">
    <location>
        <begin position="186"/>
        <end position="208"/>
    </location>
</feature>
<feature type="transmembrane region" description="Helical" evidence="2">
    <location>
        <begin position="157"/>
        <end position="180"/>
    </location>
</feature>
<dbReference type="InterPro" id="IPR036259">
    <property type="entry name" value="MFS_trans_sf"/>
</dbReference>
<dbReference type="GO" id="GO:0006596">
    <property type="term" value="P:polyamine biosynthetic process"/>
    <property type="evidence" value="ECO:0007669"/>
    <property type="project" value="UniProtKB-KW"/>
</dbReference>
<evidence type="ECO:0000256" key="1">
    <source>
        <dbReference type="ARBA" id="ARBA00023115"/>
    </source>
</evidence>
<feature type="transmembrane region" description="Helical" evidence="2">
    <location>
        <begin position="306"/>
        <end position="327"/>
    </location>
</feature>
<protein>
    <submittedName>
        <fullName evidence="3">Spermidine synthase</fullName>
        <ecNumber evidence="3">2.5.1.16</ecNumber>
    </submittedName>
</protein>
<evidence type="ECO:0000256" key="2">
    <source>
        <dbReference type="SAM" id="Phobius"/>
    </source>
</evidence>
<feature type="transmembrane region" description="Helical" evidence="2">
    <location>
        <begin position="77"/>
        <end position="100"/>
    </location>
</feature>
<keyword evidence="4" id="KW-1185">Reference proteome</keyword>
<proteinExistence type="predicted"/>
<dbReference type="EMBL" id="CP036274">
    <property type="protein sequence ID" value="QDU31820.1"/>
    <property type="molecule type" value="Genomic_DNA"/>
</dbReference>
<dbReference type="CDD" id="cd02440">
    <property type="entry name" value="AdoMet_MTases"/>
    <property type="match status" value="1"/>
</dbReference>
<name>A0A517YNN3_9BACT</name>
<dbReference type="InterPro" id="IPR029063">
    <property type="entry name" value="SAM-dependent_MTases_sf"/>
</dbReference>
<dbReference type="Gene3D" id="3.40.50.150">
    <property type="entry name" value="Vaccinia Virus protein VP39"/>
    <property type="match status" value="1"/>
</dbReference>
<feature type="transmembrane region" description="Helical" evidence="2">
    <location>
        <begin position="44"/>
        <end position="65"/>
    </location>
</feature>
<dbReference type="AlphaFoldDB" id="A0A517YNN3"/>
<dbReference type="SUPFAM" id="SSF103473">
    <property type="entry name" value="MFS general substrate transporter"/>
    <property type="match status" value="1"/>
</dbReference>
<dbReference type="SUPFAM" id="SSF53335">
    <property type="entry name" value="S-adenosyl-L-methionine-dependent methyltransferases"/>
    <property type="match status" value="1"/>
</dbReference>
<dbReference type="PANTHER" id="PTHR43317:SF1">
    <property type="entry name" value="THERMOSPERMINE SYNTHASE ACAULIS5"/>
    <property type="match status" value="1"/>
</dbReference>
<dbReference type="NCBIfam" id="NF037959">
    <property type="entry name" value="MFS_SpdSyn"/>
    <property type="match status" value="1"/>
</dbReference>
<feature type="transmembrane region" description="Helical" evidence="2">
    <location>
        <begin position="276"/>
        <end position="299"/>
    </location>
</feature>
<dbReference type="Pfam" id="PF01564">
    <property type="entry name" value="Spermine_synth"/>
    <property type="match status" value="1"/>
</dbReference>
<keyword evidence="1" id="KW-0620">Polyamine biosynthesis</keyword>
<dbReference type="GO" id="GO:0004766">
    <property type="term" value="F:spermidine synthase activity"/>
    <property type="evidence" value="ECO:0007669"/>
    <property type="project" value="UniProtKB-EC"/>
</dbReference>
<feature type="transmembrane region" description="Helical" evidence="2">
    <location>
        <begin position="413"/>
        <end position="433"/>
    </location>
</feature>
<keyword evidence="2" id="KW-0812">Transmembrane</keyword>
<feature type="transmembrane region" description="Helical" evidence="2">
    <location>
        <begin position="384"/>
        <end position="407"/>
    </location>
</feature>
<feature type="transmembrane region" description="Helical" evidence="2">
    <location>
        <begin position="440"/>
        <end position="458"/>
    </location>
</feature>
<dbReference type="Proteomes" id="UP000315017">
    <property type="component" value="Chromosome"/>
</dbReference>
<keyword evidence="2" id="KW-0472">Membrane</keyword>
<dbReference type="PANTHER" id="PTHR43317">
    <property type="entry name" value="THERMOSPERMINE SYNTHASE ACAULIS5"/>
    <property type="match status" value="1"/>
</dbReference>
<feature type="transmembrane region" description="Helical" evidence="2">
    <location>
        <begin position="243"/>
        <end position="264"/>
    </location>
</feature>
<keyword evidence="2" id="KW-1133">Transmembrane helix</keyword>